<dbReference type="InterPro" id="IPR011991">
    <property type="entry name" value="ArsR-like_HTH"/>
</dbReference>
<dbReference type="InterPro" id="IPR001845">
    <property type="entry name" value="HTH_ArsR_DNA-bd_dom"/>
</dbReference>
<gene>
    <name evidence="2" type="ORF">SAMN05444266_103265</name>
</gene>
<organism evidence="2 3">
    <name type="scientific">Chitinophaga jiangningensis</name>
    <dbReference type="NCBI Taxonomy" id="1419482"/>
    <lineage>
        <taxon>Bacteria</taxon>
        <taxon>Pseudomonadati</taxon>
        <taxon>Bacteroidota</taxon>
        <taxon>Chitinophagia</taxon>
        <taxon>Chitinophagales</taxon>
        <taxon>Chitinophagaceae</taxon>
        <taxon>Chitinophaga</taxon>
    </lineage>
</organism>
<proteinExistence type="predicted"/>
<dbReference type="InterPro" id="IPR036388">
    <property type="entry name" value="WH-like_DNA-bd_sf"/>
</dbReference>
<dbReference type="Gene3D" id="1.10.10.10">
    <property type="entry name" value="Winged helix-like DNA-binding domain superfamily/Winged helix DNA-binding domain"/>
    <property type="match status" value="1"/>
</dbReference>
<dbReference type="GO" id="GO:0003700">
    <property type="term" value="F:DNA-binding transcription factor activity"/>
    <property type="evidence" value="ECO:0007669"/>
    <property type="project" value="InterPro"/>
</dbReference>
<reference evidence="2 3" key="1">
    <citation type="submission" date="2016-11" db="EMBL/GenBank/DDBJ databases">
        <authorList>
            <person name="Jaros S."/>
            <person name="Januszkiewicz K."/>
            <person name="Wedrychowicz H."/>
        </authorList>
    </citation>
    <scope>NUCLEOTIDE SEQUENCE [LARGE SCALE GENOMIC DNA]</scope>
    <source>
        <strain evidence="2 3">DSM 27406</strain>
    </source>
</reference>
<name>A0A1M7AGB6_9BACT</name>
<dbReference type="PANTHER" id="PTHR38600">
    <property type="entry name" value="TRANSCRIPTIONAL REGULATORY PROTEIN"/>
    <property type="match status" value="1"/>
</dbReference>
<sequence>MQPISCLYLQLNGCLIFYLMRRDVFQAIADPTRRAIILLIAAQAMTPNAIAAHFDMTRQAVSKHLQILAECELVTPAQSGREIIYELNGTKMGEVDKWLEQFRKIWEDRFNELDKVLLTIKKQRNEN</sequence>
<dbReference type="Proteomes" id="UP000184420">
    <property type="component" value="Unassembled WGS sequence"/>
</dbReference>
<dbReference type="NCBIfam" id="NF033788">
    <property type="entry name" value="HTH_metalloreg"/>
    <property type="match status" value="1"/>
</dbReference>
<dbReference type="STRING" id="1419482.SAMN05444266_103265"/>
<dbReference type="EMBL" id="FRBL01000003">
    <property type="protein sequence ID" value="SHL41657.1"/>
    <property type="molecule type" value="Genomic_DNA"/>
</dbReference>
<evidence type="ECO:0000259" key="1">
    <source>
        <dbReference type="PROSITE" id="PS50987"/>
    </source>
</evidence>
<dbReference type="PANTHER" id="PTHR38600:SF1">
    <property type="entry name" value="TRANSCRIPTIONAL REGULATORY PROTEIN"/>
    <property type="match status" value="1"/>
</dbReference>
<dbReference type="PRINTS" id="PR00778">
    <property type="entry name" value="HTHARSR"/>
</dbReference>
<dbReference type="SUPFAM" id="SSF46785">
    <property type="entry name" value="Winged helix' DNA-binding domain"/>
    <property type="match status" value="1"/>
</dbReference>
<accession>A0A1M7AGB6</accession>
<evidence type="ECO:0000313" key="2">
    <source>
        <dbReference type="EMBL" id="SHL41657.1"/>
    </source>
</evidence>
<dbReference type="PROSITE" id="PS50987">
    <property type="entry name" value="HTH_ARSR_2"/>
    <property type="match status" value="1"/>
</dbReference>
<dbReference type="CDD" id="cd00090">
    <property type="entry name" value="HTH_ARSR"/>
    <property type="match status" value="1"/>
</dbReference>
<feature type="domain" description="HTH arsR-type" evidence="1">
    <location>
        <begin position="11"/>
        <end position="107"/>
    </location>
</feature>
<dbReference type="SMART" id="SM00418">
    <property type="entry name" value="HTH_ARSR"/>
    <property type="match status" value="1"/>
</dbReference>
<dbReference type="InterPro" id="IPR036390">
    <property type="entry name" value="WH_DNA-bd_sf"/>
</dbReference>
<protein>
    <submittedName>
        <fullName evidence="2">Transcriptional regulator, ArsR family</fullName>
    </submittedName>
</protein>
<keyword evidence="3" id="KW-1185">Reference proteome</keyword>
<dbReference type="AlphaFoldDB" id="A0A1M7AGB6"/>
<dbReference type="Pfam" id="PF12840">
    <property type="entry name" value="HTH_20"/>
    <property type="match status" value="1"/>
</dbReference>
<evidence type="ECO:0000313" key="3">
    <source>
        <dbReference type="Proteomes" id="UP000184420"/>
    </source>
</evidence>